<dbReference type="InterPro" id="IPR015947">
    <property type="entry name" value="PUA-like_sf"/>
</dbReference>
<dbReference type="Gene3D" id="3.40.1160.10">
    <property type="entry name" value="Acetylglutamate kinase-like"/>
    <property type="match status" value="2"/>
</dbReference>
<name>A0A251XAX7_9GAMM</name>
<comment type="similarity">
    <text evidence="8">Belongs to the glutamate 5-kinase family.</text>
</comment>
<dbReference type="SMART" id="SM00359">
    <property type="entry name" value="PUA"/>
    <property type="match status" value="1"/>
</dbReference>
<keyword evidence="5 8" id="KW-0547">Nucleotide-binding</keyword>
<dbReference type="AlphaFoldDB" id="A0A251XAX7"/>
<keyword evidence="2 8" id="KW-0028">Amino-acid biosynthesis</keyword>
<evidence type="ECO:0000256" key="8">
    <source>
        <dbReference type="HAMAP-Rule" id="MF_00456"/>
    </source>
</evidence>
<feature type="binding site" evidence="8">
    <location>
        <position position="17"/>
    </location>
    <ligand>
        <name>ATP</name>
        <dbReference type="ChEBI" id="CHEBI:30616"/>
    </ligand>
</feature>
<feature type="binding site" evidence="8">
    <location>
        <position position="57"/>
    </location>
    <ligand>
        <name>substrate</name>
    </ligand>
</feature>
<dbReference type="GO" id="GO:0004349">
    <property type="term" value="F:glutamate 5-kinase activity"/>
    <property type="evidence" value="ECO:0007669"/>
    <property type="project" value="UniProtKB-UniRule"/>
</dbReference>
<dbReference type="SUPFAM" id="SSF88697">
    <property type="entry name" value="PUA domain-like"/>
    <property type="match status" value="1"/>
</dbReference>
<dbReference type="EC" id="2.7.2.11" evidence="8"/>
<feature type="domain" description="PUA" evidence="9">
    <location>
        <begin position="284"/>
        <end position="367"/>
    </location>
</feature>
<dbReference type="InterPro" id="IPR019797">
    <property type="entry name" value="Glutamate_5-kinase_CS"/>
</dbReference>
<comment type="pathway">
    <text evidence="8">Amino-acid biosynthesis; L-proline biosynthesis; L-glutamate 5-semialdehyde from L-glutamate: step 1/2.</text>
</comment>
<dbReference type="GO" id="GO:0005524">
    <property type="term" value="F:ATP binding"/>
    <property type="evidence" value="ECO:0007669"/>
    <property type="project" value="UniProtKB-KW"/>
</dbReference>
<comment type="subcellular location">
    <subcellularLocation>
        <location evidence="8">Cytoplasm</location>
    </subcellularLocation>
</comment>
<evidence type="ECO:0000256" key="5">
    <source>
        <dbReference type="ARBA" id="ARBA00022741"/>
    </source>
</evidence>
<dbReference type="NCBIfam" id="TIGR01027">
    <property type="entry name" value="proB"/>
    <property type="match status" value="1"/>
</dbReference>
<evidence type="ECO:0000256" key="4">
    <source>
        <dbReference type="ARBA" id="ARBA00022679"/>
    </source>
</evidence>
<evidence type="ECO:0000256" key="6">
    <source>
        <dbReference type="ARBA" id="ARBA00022777"/>
    </source>
</evidence>
<evidence type="ECO:0000256" key="1">
    <source>
        <dbReference type="ARBA" id="ARBA00022490"/>
    </source>
</evidence>
<dbReference type="Pfam" id="PF00696">
    <property type="entry name" value="AA_kinase"/>
    <property type="match status" value="1"/>
</dbReference>
<dbReference type="EMBL" id="MSLT01000006">
    <property type="protein sequence ID" value="OUD15581.1"/>
    <property type="molecule type" value="Genomic_DNA"/>
</dbReference>
<dbReference type="SUPFAM" id="SSF53633">
    <property type="entry name" value="Carbamate kinase-like"/>
    <property type="match status" value="1"/>
</dbReference>
<dbReference type="InterPro" id="IPR002478">
    <property type="entry name" value="PUA"/>
</dbReference>
<dbReference type="GO" id="GO:0005829">
    <property type="term" value="C:cytosol"/>
    <property type="evidence" value="ECO:0007669"/>
    <property type="project" value="TreeGrafter"/>
</dbReference>
<feature type="binding site" evidence="8">
    <location>
        <position position="144"/>
    </location>
    <ligand>
        <name>substrate</name>
    </ligand>
</feature>
<dbReference type="Pfam" id="PF01472">
    <property type="entry name" value="PUA"/>
    <property type="match status" value="1"/>
</dbReference>
<dbReference type="Proteomes" id="UP000194798">
    <property type="component" value="Unassembled WGS sequence"/>
</dbReference>
<keyword evidence="1 8" id="KW-0963">Cytoplasm</keyword>
<comment type="catalytic activity">
    <reaction evidence="8">
        <text>L-glutamate + ATP = L-glutamyl 5-phosphate + ADP</text>
        <dbReference type="Rhea" id="RHEA:14877"/>
        <dbReference type="ChEBI" id="CHEBI:29985"/>
        <dbReference type="ChEBI" id="CHEBI:30616"/>
        <dbReference type="ChEBI" id="CHEBI:58274"/>
        <dbReference type="ChEBI" id="CHEBI:456216"/>
        <dbReference type="EC" id="2.7.2.11"/>
    </reaction>
</comment>
<gene>
    <name evidence="8" type="primary">proB</name>
    <name evidence="10" type="ORF">TPSD3_03405</name>
</gene>
<dbReference type="InterPro" id="IPR005715">
    <property type="entry name" value="Glu_5kinase/COase_Synthase"/>
</dbReference>
<dbReference type="InterPro" id="IPR041739">
    <property type="entry name" value="G5K_ProB"/>
</dbReference>
<dbReference type="GO" id="GO:0003723">
    <property type="term" value="F:RNA binding"/>
    <property type="evidence" value="ECO:0007669"/>
    <property type="project" value="InterPro"/>
</dbReference>
<dbReference type="InterPro" id="IPR036974">
    <property type="entry name" value="PUA_sf"/>
</dbReference>
<dbReference type="FunFam" id="3.40.1160.10:FF:000018">
    <property type="entry name" value="Glutamate 5-kinase"/>
    <property type="match status" value="1"/>
</dbReference>
<accession>A0A251XAX7</accession>
<dbReference type="GO" id="GO:0055129">
    <property type="term" value="P:L-proline biosynthetic process"/>
    <property type="evidence" value="ECO:0007669"/>
    <property type="project" value="UniProtKB-UniRule"/>
</dbReference>
<evidence type="ECO:0000259" key="9">
    <source>
        <dbReference type="SMART" id="SM00359"/>
    </source>
</evidence>
<dbReference type="PANTHER" id="PTHR43654:SF1">
    <property type="entry name" value="ISOPENTENYL PHOSPHATE KINASE"/>
    <property type="match status" value="1"/>
</dbReference>
<dbReference type="PRINTS" id="PR00474">
    <property type="entry name" value="GLU5KINASE"/>
</dbReference>
<dbReference type="InterPro" id="IPR011529">
    <property type="entry name" value="Glu_5kinase"/>
</dbReference>
<dbReference type="OrthoDB" id="9804434at2"/>
<dbReference type="PROSITE" id="PS50890">
    <property type="entry name" value="PUA"/>
    <property type="match status" value="1"/>
</dbReference>
<keyword evidence="7 8" id="KW-0067">ATP-binding</keyword>
<dbReference type="UniPathway" id="UPA00098">
    <property type="reaction ID" value="UER00359"/>
</dbReference>
<dbReference type="HAMAP" id="MF_00456">
    <property type="entry name" value="ProB"/>
    <property type="match status" value="1"/>
</dbReference>
<evidence type="ECO:0000313" key="10">
    <source>
        <dbReference type="EMBL" id="OUD15581.1"/>
    </source>
</evidence>
<dbReference type="InterPro" id="IPR001048">
    <property type="entry name" value="Asp/Glu/Uridylate_kinase"/>
</dbReference>
<evidence type="ECO:0000256" key="2">
    <source>
        <dbReference type="ARBA" id="ARBA00022605"/>
    </source>
</evidence>
<dbReference type="InterPro" id="IPR036393">
    <property type="entry name" value="AceGlu_kinase-like_sf"/>
</dbReference>
<sequence>MTTERENLGRAKRWVVKIGSALLTNEGRGLDKEAIADWVAQMARLRQSGIELVLVSSGAVAEGMKRLGWQERPDELHHLQAAAAVGQMGMVRAYESFFEQHGIHTAQVLLTHDDLSNRKRYLNARSALKTLISLGVVPVINENDTVATDEIRFGDNDTLGGLVANLIEAQLLVILTDQQGLYERDPRQDPTAALVKQGFAGDEQLEAMAGGSGGRLGRGGMLTKLRAARLAARSDTATWIVSGRVPSVLLKIAEGADYGTLLLPAQPKLLARKQWIAAHLKVRGEITLDAGAVQKLTRSGSSLLSIGVTAVSGQFTRGDMVSCVDSEGREIARGLINYSAEETLKIMRQPSHRIAELLGYVSESELIHRDNLVLL</sequence>
<dbReference type="InterPro" id="IPR001057">
    <property type="entry name" value="Glu/AcGlu_kinase"/>
</dbReference>
<evidence type="ECO:0000256" key="7">
    <source>
        <dbReference type="ARBA" id="ARBA00022840"/>
    </source>
</evidence>
<proteinExistence type="inferred from homology"/>
<keyword evidence="4 8" id="KW-0808">Transferase</keyword>
<dbReference type="FunFam" id="2.30.130.10:FF:000007">
    <property type="entry name" value="Glutamate 5-kinase"/>
    <property type="match status" value="1"/>
</dbReference>
<dbReference type="CDD" id="cd21157">
    <property type="entry name" value="PUA_G5K"/>
    <property type="match status" value="1"/>
</dbReference>
<comment type="function">
    <text evidence="8">Catalyzes the transfer of a phosphate group to glutamate to form L-glutamate 5-phosphate.</text>
</comment>
<dbReference type="RefSeq" id="WP_086487178.1">
    <property type="nucleotide sequence ID" value="NZ_MSLT01000006.1"/>
</dbReference>
<feature type="binding site" evidence="8">
    <location>
        <begin position="176"/>
        <end position="177"/>
    </location>
    <ligand>
        <name>ATP</name>
        <dbReference type="ChEBI" id="CHEBI:30616"/>
    </ligand>
</feature>
<dbReference type="PIRSF" id="PIRSF000729">
    <property type="entry name" value="GK"/>
    <property type="match status" value="1"/>
</dbReference>
<keyword evidence="3 8" id="KW-0641">Proline biosynthesis</keyword>
<dbReference type="Gene3D" id="2.30.130.10">
    <property type="entry name" value="PUA domain"/>
    <property type="match status" value="1"/>
</dbReference>
<reference evidence="10 11" key="1">
    <citation type="submission" date="2016-12" db="EMBL/GenBank/DDBJ databases">
        <title>Thioflexothrix psekupsii D3 genome sequencing and assembly.</title>
        <authorList>
            <person name="Fomenkov A."/>
            <person name="Vincze T."/>
            <person name="Grabovich M."/>
            <person name="Anton B.P."/>
            <person name="Dubinina G."/>
            <person name="Orlova M."/>
            <person name="Belousova E."/>
            <person name="Roberts R.J."/>
        </authorList>
    </citation>
    <scope>NUCLEOTIDE SEQUENCE [LARGE SCALE GENOMIC DNA]</scope>
    <source>
        <strain evidence="10">D3</strain>
    </source>
</reference>
<feature type="binding site" evidence="8">
    <location>
        <position position="156"/>
    </location>
    <ligand>
        <name>substrate</name>
    </ligand>
</feature>
<comment type="caution">
    <text evidence="8">Lacks conserved residue(s) required for the propagation of feature annotation.</text>
</comment>
<keyword evidence="6 8" id="KW-0418">Kinase</keyword>
<evidence type="ECO:0000256" key="3">
    <source>
        <dbReference type="ARBA" id="ARBA00022650"/>
    </source>
</evidence>
<dbReference type="PROSITE" id="PS00902">
    <property type="entry name" value="GLUTAMATE_5_KINASE"/>
    <property type="match status" value="1"/>
</dbReference>
<dbReference type="CDD" id="cd04242">
    <property type="entry name" value="AAK_G5K_ProB"/>
    <property type="match status" value="1"/>
</dbReference>
<dbReference type="PANTHER" id="PTHR43654">
    <property type="entry name" value="GLUTAMATE 5-KINASE"/>
    <property type="match status" value="1"/>
</dbReference>
<keyword evidence="11" id="KW-1185">Reference proteome</keyword>
<protein>
    <recommendedName>
        <fullName evidence="8">Glutamate 5-kinase</fullName>
        <ecNumber evidence="8">2.7.2.11</ecNumber>
    </recommendedName>
    <alternativeName>
        <fullName evidence="8">Gamma-glutamyl kinase</fullName>
        <shortName evidence="8">GK</shortName>
    </alternativeName>
</protein>
<evidence type="ECO:0000313" key="11">
    <source>
        <dbReference type="Proteomes" id="UP000194798"/>
    </source>
</evidence>
<organism evidence="10 11">
    <name type="scientific">Thioflexithrix psekupsensis</name>
    <dbReference type="NCBI Taxonomy" id="1570016"/>
    <lineage>
        <taxon>Bacteria</taxon>
        <taxon>Pseudomonadati</taxon>
        <taxon>Pseudomonadota</taxon>
        <taxon>Gammaproteobacteria</taxon>
        <taxon>Thiotrichales</taxon>
        <taxon>Thioflexithrix</taxon>
    </lineage>
</organism>
<comment type="caution">
    <text evidence="10">The sequence shown here is derived from an EMBL/GenBank/DDBJ whole genome shotgun (WGS) entry which is preliminary data.</text>
</comment>